<comment type="similarity">
    <text evidence="1">Belongs to the bacterial PQQ dehydrogenase family.</text>
</comment>
<dbReference type="Gene3D" id="2.140.10.10">
    <property type="entry name" value="Quinoprotein alcohol dehydrogenase-like superfamily"/>
    <property type="match status" value="1"/>
</dbReference>
<dbReference type="InterPro" id="IPR017512">
    <property type="entry name" value="PQQ_MeOH/EtOH_DH"/>
</dbReference>
<feature type="binding site" evidence="7">
    <location>
        <position position="208"/>
    </location>
    <ligand>
        <name>Ca(2+)</name>
        <dbReference type="ChEBI" id="CHEBI:29108"/>
    </ligand>
</feature>
<organism evidence="11 12">
    <name type="scientific">Hyphomicrobium facile</name>
    <dbReference type="NCBI Taxonomy" id="51670"/>
    <lineage>
        <taxon>Bacteria</taxon>
        <taxon>Pseudomonadati</taxon>
        <taxon>Pseudomonadota</taxon>
        <taxon>Alphaproteobacteria</taxon>
        <taxon>Hyphomicrobiales</taxon>
        <taxon>Hyphomicrobiaceae</taxon>
        <taxon>Hyphomicrobium</taxon>
    </lineage>
</organism>
<dbReference type="AlphaFoldDB" id="A0A1I7MZT6"/>
<feature type="binding site" evidence="7">
    <location>
        <position position="292"/>
    </location>
    <ligand>
        <name>Ca(2+)</name>
        <dbReference type="ChEBI" id="CHEBI:29108"/>
    </ligand>
</feature>
<accession>A0A1I7MZT6</accession>
<name>A0A1I7MZT6_9HYPH</name>
<evidence type="ECO:0000256" key="3">
    <source>
        <dbReference type="ARBA" id="ARBA00022891"/>
    </source>
</evidence>
<keyword evidence="3 6" id="KW-0634">PQQ</keyword>
<comment type="cofactor">
    <cofactor evidence="6">
        <name>pyrroloquinoline quinone</name>
        <dbReference type="ChEBI" id="CHEBI:58442"/>
    </cofactor>
    <text evidence="6">Binds 1 PQQ group per subunit.</text>
</comment>
<dbReference type="NCBIfam" id="TIGR03075">
    <property type="entry name" value="PQQ_enz_alc_DH"/>
    <property type="match status" value="1"/>
</dbReference>
<evidence type="ECO:0000256" key="9">
    <source>
        <dbReference type="SAM" id="SignalP"/>
    </source>
</evidence>
<dbReference type="GO" id="GO:0016020">
    <property type="term" value="C:membrane"/>
    <property type="evidence" value="ECO:0007669"/>
    <property type="project" value="InterPro"/>
</dbReference>
<evidence type="ECO:0000256" key="7">
    <source>
        <dbReference type="PIRSR" id="PIRSR617512-3"/>
    </source>
</evidence>
<comment type="cofactor">
    <cofactor evidence="7">
        <name>Ca(2+)</name>
        <dbReference type="ChEBI" id="CHEBI:29108"/>
    </cofactor>
    <text evidence="7">Binds 1 Ca(2+) ion per subunit.</text>
</comment>
<dbReference type="PANTHER" id="PTHR32303">
    <property type="entry name" value="QUINOPROTEIN ALCOHOL DEHYDROGENASE (CYTOCHROME C)"/>
    <property type="match status" value="1"/>
</dbReference>
<dbReference type="Pfam" id="PF01011">
    <property type="entry name" value="PQQ"/>
    <property type="match status" value="2"/>
</dbReference>
<feature type="signal peptide" evidence="9">
    <location>
        <begin position="1"/>
        <end position="26"/>
    </location>
</feature>
<feature type="disulfide bond" evidence="8">
    <location>
        <begin position="140"/>
        <end position="141"/>
    </location>
</feature>
<feature type="binding site" evidence="6">
    <location>
        <position position="91"/>
    </location>
    <ligand>
        <name>pyrroloquinoline quinone</name>
        <dbReference type="ChEBI" id="CHEBI:58442"/>
    </ligand>
</feature>
<keyword evidence="12" id="KW-1185">Reference proteome</keyword>
<feature type="binding site" evidence="6">
    <location>
        <position position="190"/>
    </location>
    <ligand>
        <name>pyrroloquinoline quinone</name>
        <dbReference type="ChEBI" id="CHEBI:58442"/>
    </ligand>
</feature>
<feature type="chain" id="PRO_5011471104" evidence="9">
    <location>
        <begin position="27"/>
        <end position="607"/>
    </location>
</feature>
<evidence type="ECO:0000256" key="5">
    <source>
        <dbReference type="PIRSR" id="PIRSR617512-1"/>
    </source>
</evidence>
<reference evidence="12" key="1">
    <citation type="submission" date="2016-10" db="EMBL/GenBank/DDBJ databases">
        <authorList>
            <person name="Varghese N."/>
            <person name="Submissions S."/>
        </authorList>
    </citation>
    <scope>NUCLEOTIDE SEQUENCE [LARGE SCALE GENOMIC DNA]</scope>
    <source>
        <strain evidence="12">DSM 1565</strain>
    </source>
</reference>
<evidence type="ECO:0000313" key="11">
    <source>
        <dbReference type="EMBL" id="SFV27929.1"/>
    </source>
</evidence>
<evidence type="ECO:0000256" key="8">
    <source>
        <dbReference type="PIRSR" id="PIRSR617512-4"/>
    </source>
</evidence>
<dbReference type="InterPro" id="IPR011047">
    <property type="entry name" value="Quinoprotein_ADH-like_sf"/>
</dbReference>
<dbReference type="InterPro" id="IPR018391">
    <property type="entry name" value="PQQ_b-propeller_rpt"/>
</dbReference>
<feature type="domain" description="Pyrrolo-quinoline quinone repeat" evidence="10">
    <location>
        <begin position="492"/>
        <end position="555"/>
    </location>
</feature>
<feature type="binding site" evidence="7">
    <location>
        <position position="334"/>
    </location>
    <ligand>
        <name>Ca(2+)</name>
        <dbReference type="ChEBI" id="CHEBI:29108"/>
    </ligand>
</feature>
<dbReference type="EMBL" id="FPCH01000001">
    <property type="protein sequence ID" value="SFV27929.1"/>
    <property type="molecule type" value="Genomic_DNA"/>
</dbReference>
<proteinExistence type="inferred from homology"/>
<keyword evidence="2 7" id="KW-0479">Metal-binding</keyword>
<keyword evidence="8" id="KW-1015">Disulfide bond</keyword>
<evidence type="ECO:0000259" key="10">
    <source>
        <dbReference type="Pfam" id="PF01011"/>
    </source>
</evidence>
<keyword evidence="7" id="KW-0106">Calcium</keyword>
<sequence>MHNFKQYKLLFFSLPLFAICSLPAFAQTLAQQNISPPKAPAFATAGGNEWQMPGANTGLTRYSSLDDINTENVSKLQPTFTFSMGVDRGEESAPIVIGSTLYVVTPYPNIIYALDLSKPGAPLKWKYEPHPLAASQGVACCDVVNRGLSFANGRLFLNTLDGNTVAVDANTGAEIWRTQMGNINQGETMTMAPLVAKDKVIVGDSGGEMGVRGWIAALDQGSGKVLWKAFSTGPDKDVLIGAGFNSFYPQFQGKDLGVATWPPGMWEQGGGTVWGWVSYDPELNMIYYGTSNPGPWNSSMRPGDNLWTAGIFARDADTGQARWFYQLSPHDVSDYDAVNECILLDMNWNGKERKVLVHPDRNGYVYIIDREKGEVLAATPFVPITSSQTVDMMSGRLIYNQAKVPKVDQETKDVCPAPPGGKDWQPSSFSEQTGLLYIPHNNLCMDITERDVGYIAATPYVGADVHMKAGPGGHRGEMTAWDVQAGKAVWKINESFPVWSGALATAGGVVFYGTMEGWFKAVDAKTGAVLWQYKTGSGIIGQPTTWRGPDGKQYVSILSGVGGWAGAIVAGGLDKRDGTAALGFVNAVKDLPEHTTKGGSLYVFSVQ</sequence>
<feature type="binding site" evidence="6">
    <location>
        <position position="146"/>
    </location>
    <ligand>
        <name>pyrroloquinoline quinone</name>
        <dbReference type="ChEBI" id="CHEBI:58442"/>
    </ligand>
</feature>
<dbReference type="InterPro" id="IPR002372">
    <property type="entry name" value="PQQ_rpt_dom"/>
</dbReference>
<evidence type="ECO:0000313" key="12">
    <source>
        <dbReference type="Proteomes" id="UP000199423"/>
    </source>
</evidence>
<gene>
    <name evidence="11" type="ORF">SAMN04488557_0883</name>
</gene>
<evidence type="ECO:0000256" key="6">
    <source>
        <dbReference type="PIRSR" id="PIRSR617512-2"/>
    </source>
</evidence>
<evidence type="ECO:0000256" key="2">
    <source>
        <dbReference type="ARBA" id="ARBA00022723"/>
    </source>
</evidence>
<dbReference type="GO" id="GO:0005509">
    <property type="term" value="F:calcium ion binding"/>
    <property type="evidence" value="ECO:0007669"/>
    <property type="project" value="InterPro"/>
</dbReference>
<feature type="domain" description="Pyrrolo-quinoline quinone repeat" evidence="10">
    <location>
        <begin position="50"/>
        <end position="386"/>
    </location>
</feature>
<protein>
    <submittedName>
        <fullName evidence="11">Alcohol dehydrogenase (Cytochrome c)</fullName>
    </submittedName>
</protein>
<keyword evidence="4" id="KW-0560">Oxidoreductase</keyword>
<dbReference type="CDD" id="cd10278">
    <property type="entry name" value="PQQ_MDH"/>
    <property type="match status" value="1"/>
</dbReference>
<dbReference type="SUPFAM" id="SSF50998">
    <property type="entry name" value="Quinoprotein alcohol dehydrogenase-like"/>
    <property type="match status" value="1"/>
</dbReference>
<dbReference type="PANTHER" id="PTHR32303:SF4">
    <property type="entry name" value="QUINOPROTEIN GLUCOSE DEHYDROGENASE"/>
    <property type="match status" value="1"/>
</dbReference>
<dbReference type="GO" id="GO:0016614">
    <property type="term" value="F:oxidoreductase activity, acting on CH-OH group of donors"/>
    <property type="evidence" value="ECO:0007669"/>
    <property type="project" value="InterPro"/>
</dbReference>
<dbReference type="STRING" id="51670.SAMN04488557_0883"/>
<feature type="binding site" evidence="6">
    <location>
        <position position="272"/>
    </location>
    <ligand>
        <name>pyrroloquinoline quinone</name>
        <dbReference type="ChEBI" id="CHEBI:58442"/>
    </ligand>
</feature>
<evidence type="ECO:0000256" key="4">
    <source>
        <dbReference type="ARBA" id="ARBA00023002"/>
    </source>
</evidence>
<dbReference type="SMART" id="SM00564">
    <property type="entry name" value="PQQ"/>
    <property type="match status" value="5"/>
</dbReference>
<dbReference type="RefSeq" id="WP_092864675.1">
    <property type="nucleotide sequence ID" value="NZ_FPCH01000001.1"/>
</dbReference>
<evidence type="ECO:0000256" key="1">
    <source>
        <dbReference type="ARBA" id="ARBA00008156"/>
    </source>
</evidence>
<dbReference type="Proteomes" id="UP000199423">
    <property type="component" value="Unassembled WGS sequence"/>
</dbReference>
<dbReference type="OrthoDB" id="9794322at2"/>
<feature type="active site" description="Proton acceptor" evidence="5">
    <location>
        <position position="334"/>
    </location>
</feature>
<keyword evidence="9" id="KW-0732">Signal</keyword>